<dbReference type="GO" id="GO:0009231">
    <property type="term" value="P:riboflavin biosynthetic process"/>
    <property type="evidence" value="ECO:0007669"/>
    <property type="project" value="InterPro"/>
</dbReference>
<dbReference type="Proteomes" id="UP000252107">
    <property type="component" value="Unassembled WGS sequence"/>
</dbReference>
<protein>
    <submittedName>
        <fullName evidence="5">Riboflavin deaminase</fullName>
    </submittedName>
</protein>
<dbReference type="EMBL" id="LXQD01000247">
    <property type="protein sequence ID" value="RCJ30913.1"/>
    <property type="molecule type" value="Genomic_DNA"/>
</dbReference>
<keyword evidence="2" id="KW-0521">NADP</keyword>
<feature type="domain" description="Bacterial bifunctional deaminase-reductase C-terminal" evidence="4">
    <location>
        <begin position="6"/>
        <end position="235"/>
    </location>
</feature>
<sequence>MVQHRPHTTVVLAMSADGKIADFRRSPARFGSGADKAHLEKQIAASDAVLFGAGTLRAYGTTLTVSQPLLLQNRIQEGKPAQPIHIVITHSADLNPEIKFFQQPVKRWLITTTTGAIFWQGRSRTLSSTERTPAQKCPREFEQILVFETRTGKIDTLAALQHLASIDITRLAVLGGGKLVASMLESDLIDELWLTVCPLILGGTTAPTPVEGKGFLSQLAPRLELLEVHTVEQEVFLHYRLQRLVD</sequence>
<dbReference type="SUPFAM" id="SSF53597">
    <property type="entry name" value="Dihydrofolate reductase-like"/>
    <property type="match status" value="1"/>
</dbReference>
<dbReference type="Pfam" id="PF01872">
    <property type="entry name" value="RibD_C"/>
    <property type="match status" value="1"/>
</dbReference>
<evidence type="ECO:0000256" key="3">
    <source>
        <dbReference type="ARBA" id="ARBA00023002"/>
    </source>
</evidence>
<evidence type="ECO:0000256" key="1">
    <source>
        <dbReference type="ARBA" id="ARBA00005104"/>
    </source>
</evidence>
<comment type="caution">
    <text evidence="5">The sequence shown here is derived from an EMBL/GenBank/DDBJ whole genome shotgun (WGS) entry which is preliminary data.</text>
</comment>
<accession>A0A367R5L1</accession>
<name>A0A367R5L1_9NOSO</name>
<dbReference type="GO" id="GO:0008703">
    <property type="term" value="F:5-amino-6-(5-phosphoribosylamino)uracil reductase activity"/>
    <property type="evidence" value="ECO:0007669"/>
    <property type="project" value="InterPro"/>
</dbReference>
<comment type="pathway">
    <text evidence="1">Cofactor biosynthesis; riboflavin biosynthesis.</text>
</comment>
<keyword evidence="6" id="KW-1185">Reference proteome</keyword>
<proteinExistence type="predicted"/>
<dbReference type="InterPro" id="IPR002734">
    <property type="entry name" value="RibDG_C"/>
</dbReference>
<evidence type="ECO:0000313" key="5">
    <source>
        <dbReference type="EMBL" id="RCJ30913.1"/>
    </source>
</evidence>
<evidence type="ECO:0000256" key="2">
    <source>
        <dbReference type="ARBA" id="ARBA00022857"/>
    </source>
</evidence>
<organism evidence="5 6">
    <name type="scientific">Nostoc minutum NIES-26</name>
    <dbReference type="NCBI Taxonomy" id="1844469"/>
    <lineage>
        <taxon>Bacteria</taxon>
        <taxon>Bacillati</taxon>
        <taxon>Cyanobacteriota</taxon>
        <taxon>Cyanophyceae</taxon>
        <taxon>Nostocales</taxon>
        <taxon>Nostocaceae</taxon>
        <taxon>Nostoc</taxon>
    </lineage>
</organism>
<evidence type="ECO:0000313" key="6">
    <source>
        <dbReference type="Proteomes" id="UP000252107"/>
    </source>
</evidence>
<dbReference type="PANTHER" id="PTHR38011:SF7">
    <property type="entry name" value="2,5-DIAMINO-6-RIBOSYLAMINO-4(3H)-PYRIMIDINONE 5'-PHOSPHATE REDUCTASE"/>
    <property type="match status" value="1"/>
</dbReference>
<reference evidence="5" key="1">
    <citation type="submission" date="2016-04" db="EMBL/GenBank/DDBJ databases">
        <authorList>
            <person name="Tabuchi Yagui T.R."/>
        </authorList>
    </citation>
    <scope>NUCLEOTIDE SEQUENCE [LARGE SCALE GENOMIC DNA]</scope>
    <source>
        <strain evidence="5">NIES-26</strain>
    </source>
</reference>
<dbReference type="PANTHER" id="PTHR38011">
    <property type="entry name" value="DIHYDROFOLATE REDUCTASE FAMILY PROTEIN (AFU_ORTHOLOGUE AFUA_8G06820)"/>
    <property type="match status" value="1"/>
</dbReference>
<dbReference type="InterPro" id="IPR024072">
    <property type="entry name" value="DHFR-like_dom_sf"/>
</dbReference>
<dbReference type="AlphaFoldDB" id="A0A367R5L1"/>
<keyword evidence="3" id="KW-0560">Oxidoreductase</keyword>
<gene>
    <name evidence="5" type="ORF">A6770_20540</name>
</gene>
<dbReference type="InterPro" id="IPR050765">
    <property type="entry name" value="Riboflavin_Biosynth_HTPR"/>
</dbReference>
<evidence type="ECO:0000259" key="4">
    <source>
        <dbReference type="Pfam" id="PF01872"/>
    </source>
</evidence>
<dbReference type="Gene3D" id="3.40.430.10">
    <property type="entry name" value="Dihydrofolate Reductase, subunit A"/>
    <property type="match status" value="1"/>
</dbReference>